<feature type="region of interest" description="Disordered" evidence="1">
    <location>
        <begin position="298"/>
        <end position="329"/>
    </location>
</feature>
<organism evidence="4 5">
    <name type="scientific">Anaeromassilibacillus senegalensis</name>
    <dbReference type="NCBI Taxonomy" id="1673717"/>
    <lineage>
        <taxon>Bacteria</taxon>
        <taxon>Bacillati</taxon>
        <taxon>Bacillota</taxon>
        <taxon>Clostridia</taxon>
        <taxon>Eubacteriales</taxon>
        <taxon>Acutalibacteraceae</taxon>
        <taxon>Anaeromassilibacillus</taxon>
    </lineage>
</organism>
<keyword evidence="2" id="KW-0812">Transmembrane</keyword>
<evidence type="ECO:0000313" key="4">
    <source>
        <dbReference type="EMBL" id="MCF2653304.1"/>
    </source>
</evidence>
<evidence type="ECO:0000256" key="1">
    <source>
        <dbReference type="SAM" id="MobiDB-lite"/>
    </source>
</evidence>
<dbReference type="InterPro" id="IPR013830">
    <property type="entry name" value="SGNH_hydro"/>
</dbReference>
<keyword evidence="5" id="KW-1185">Reference proteome</keyword>
<dbReference type="Proteomes" id="UP001299220">
    <property type="component" value="Unassembled WGS sequence"/>
</dbReference>
<dbReference type="RefSeq" id="WP_235324338.1">
    <property type="nucleotide sequence ID" value="NZ_JAFBIT010000004.1"/>
</dbReference>
<keyword evidence="2" id="KW-1133">Transmembrane helix</keyword>
<dbReference type="Gene3D" id="3.40.50.1110">
    <property type="entry name" value="SGNH hydrolase"/>
    <property type="match status" value="1"/>
</dbReference>
<feature type="region of interest" description="Disordered" evidence="1">
    <location>
        <begin position="61"/>
        <end position="92"/>
    </location>
</feature>
<feature type="domain" description="SGNH hydrolase-type esterase" evidence="3">
    <location>
        <begin position="107"/>
        <end position="288"/>
    </location>
</feature>
<feature type="region of interest" description="Disordered" evidence="1">
    <location>
        <begin position="1"/>
        <end position="25"/>
    </location>
</feature>
<evidence type="ECO:0000259" key="3">
    <source>
        <dbReference type="Pfam" id="PF13472"/>
    </source>
</evidence>
<proteinExistence type="predicted"/>
<reference evidence="4 5" key="1">
    <citation type="submission" date="2020-12" db="EMBL/GenBank/DDBJ databases">
        <title>Whole genome sequences of gut porcine anaerobes.</title>
        <authorList>
            <person name="Kubasova T."/>
            <person name="Jahodarova E."/>
            <person name="Rychlik I."/>
        </authorList>
    </citation>
    <scope>NUCLEOTIDE SEQUENCE [LARGE SCALE GENOMIC DNA]</scope>
    <source>
        <strain evidence="4 5">An867</strain>
    </source>
</reference>
<comment type="caution">
    <text evidence="4">The sequence shown here is derived from an EMBL/GenBank/DDBJ whole genome shotgun (WGS) entry which is preliminary data.</text>
</comment>
<feature type="transmembrane region" description="Helical" evidence="2">
    <location>
        <begin position="30"/>
        <end position="51"/>
    </location>
</feature>
<evidence type="ECO:0000256" key="2">
    <source>
        <dbReference type="SAM" id="Phobius"/>
    </source>
</evidence>
<name>A0ABS9CQ72_9FIRM</name>
<dbReference type="SUPFAM" id="SSF52266">
    <property type="entry name" value="SGNH hydrolase"/>
    <property type="match status" value="1"/>
</dbReference>
<sequence length="329" mass="34990">MANRNRRGARPAPQPQRPARRPKKRKKINWFRVAVITLGLTVAVLITLGILNAAKPAVSAESETPAPEAQTDPEFFSTVKPAPADTSGSDTIDGVTVPKSVFDGALFVGDSLTEQLADYVEQGAGASTILSDAVFLTADSYSWADAANEIGGGEGTLTLEEQTVTLSTAILKTGARKLYIQLGKEDLIYNEVSTVTENAKQVLSALKLSYPSMEITVQAVTPMLEWIDYMGLSSGTIAEYNAAMKSYCAAEGFGFADIAAFFPEGYLPAEYCADPGQLCIHLNDAGCAIWTSYLLGELQPEPTPTPEPEDNTPDDTGDGDADGTDYGGE</sequence>
<keyword evidence="2" id="KW-0472">Membrane</keyword>
<gene>
    <name evidence="4" type="ORF">JQM67_11900</name>
</gene>
<dbReference type="EMBL" id="JAFBIT010000004">
    <property type="protein sequence ID" value="MCF2653304.1"/>
    <property type="molecule type" value="Genomic_DNA"/>
</dbReference>
<protein>
    <recommendedName>
        <fullName evidence="3">SGNH hydrolase-type esterase domain-containing protein</fullName>
    </recommendedName>
</protein>
<evidence type="ECO:0000313" key="5">
    <source>
        <dbReference type="Proteomes" id="UP001299220"/>
    </source>
</evidence>
<feature type="compositionally biased region" description="Acidic residues" evidence="1">
    <location>
        <begin position="307"/>
        <end position="329"/>
    </location>
</feature>
<dbReference type="InterPro" id="IPR036514">
    <property type="entry name" value="SGNH_hydro_sf"/>
</dbReference>
<accession>A0ABS9CQ72</accession>
<dbReference type="Pfam" id="PF13472">
    <property type="entry name" value="Lipase_GDSL_2"/>
    <property type="match status" value="1"/>
</dbReference>